<evidence type="ECO:0000256" key="7">
    <source>
        <dbReference type="ARBA" id="ARBA00023242"/>
    </source>
</evidence>
<dbReference type="InterPro" id="IPR044574">
    <property type="entry name" value="ARIP4-like"/>
</dbReference>
<dbReference type="GO" id="GO:0005634">
    <property type="term" value="C:nucleus"/>
    <property type="evidence" value="ECO:0007669"/>
    <property type="project" value="UniProtKB-SubCell"/>
</dbReference>
<dbReference type="GO" id="GO:0004386">
    <property type="term" value="F:helicase activity"/>
    <property type="evidence" value="ECO:0007669"/>
    <property type="project" value="UniProtKB-KW"/>
</dbReference>
<dbReference type="Proteomes" id="UP000289886">
    <property type="component" value="Unassembled WGS sequence"/>
</dbReference>
<evidence type="ECO:0000256" key="4">
    <source>
        <dbReference type="ARBA" id="ARBA00022806"/>
    </source>
</evidence>
<evidence type="ECO:0000256" key="5">
    <source>
        <dbReference type="ARBA" id="ARBA00022840"/>
    </source>
</evidence>
<keyword evidence="4 9" id="KW-0347">Helicase</keyword>
<keyword evidence="3" id="KW-0547">Nucleotide-binding</keyword>
<feature type="domain" description="SNF2 N-terminal" evidence="8">
    <location>
        <begin position="1"/>
        <end position="50"/>
    </location>
</feature>
<comment type="similarity">
    <text evidence="2">Belongs to the SNF2/RAD54 helicase family.</text>
</comment>
<dbReference type="EMBL" id="SCEB01001804">
    <property type="protein sequence ID" value="RXM96173.1"/>
    <property type="molecule type" value="Genomic_DNA"/>
</dbReference>
<keyword evidence="7" id="KW-0539">Nucleus</keyword>
<evidence type="ECO:0000256" key="1">
    <source>
        <dbReference type="ARBA" id="ARBA00004123"/>
    </source>
</evidence>
<accession>A0A444V6X2</accession>
<keyword evidence="6" id="KW-0238">DNA-binding</keyword>
<dbReference type="Pfam" id="PF00176">
    <property type="entry name" value="SNF2-rel_dom"/>
    <property type="match status" value="1"/>
</dbReference>
<evidence type="ECO:0000259" key="8">
    <source>
        <dbReference type="Pfam" id="PF00176"/>
    </source>
</evidence>
<evidence type="ECO:0000313" key="9">
    <source>
        <dbReference type="EMBL" id="RXM96173.1"/>
    </source>
</evidence>
<dbReference type="GO" id="GO:0005524">
    <property type="term" value="F:ATP binding"/>
    <property type="evidence" value="ECO:0007669"/>
    <property type="project" value="UniProtKB-KW"/>
</dbReference>
<sequence length="145" mass="16464">MGLGKTLQVISFVDVLLRHTSARTVLAIVPVNTLQNWLAEFNMWLPAQEALPQDYNPEEILPRTCKVHILNDEHKTTVARAKVISDWSTGGGVLLMGYEMYRLLSLKKSFVTGRKKKPKKPTGPVIIDLDEEDRQQELLKGKRLK</sequence>
<keyword evidence="4 9" id="KW-0378">Hydrolase</keyword>
<dbReference type="InterPro" id="IPR000330">
    <property type="entry name" value="SNF2_N"/>
</dbReference>
<dbReference type="InterPro" id="IPR038718">
    <property type="entry name" value="SNF2-like_sf"/>
</dbReference>
<comment type="subcellular location">
    <subcellularLocation>
        <location evidence="1">Nucleus</location>
    </subcellularLocation>
</comment>
<name>A0A444V6X2_ACIRT</name>
<organism evidence="9 10">
    <name type="scientific">Acipenser ruthenus</name>
    <name type="common">Sterlet sturgeon</name>
    <dbReference type="NCBI Taxonomy" id="7906"/>
    <lineage>
        <taxon>Eukaryota</taxon>
        <taxon>Metazoa</taxon>
        <taxon>Chordata</taxon>
        <taxon>Craniata</taxon>
        <taxon>Vertebrata</taxon>
        <taxon>Euteleostomi</taxon>
        <taxon>Actinopterygii</taxon>
        <taxon>Chondrostei</taxon>
        <taxon>Acipenseriformes</taxon>
        <taxon>Acipenseridae</taxon>
        <taxon>Acipenser</taxon>
    </lineage>
</organism>
<dbReference type="Gene3D" id="3.40.50.10810">
    <property type="entry name" value="Tandem AAA-ATPase domain"/>
    <property type="match status" value="1"/>
</dbReference>
<evidence type="ECO:0000313" key="10">
    <source>
        <dbReference type="Proteomes" id="UP000289886"/>
    </source>
</evidence>
<reference evidence="9 10" key="1">
    <citation type="submission" date="2019-01" db="EMBL/GenBank/DDBJ databases">
        <title>Draft Genome and Complete Hox-Cluster Characterization of the Sterlet Sturgeon (Acipenser ruthenus).</title>
        <authorList>
            <person name="Wei Q."/>
        </authorList>
    </citation>
    <scope>NUCLEOTIDE SEQUENCE [LARGE SCALE GENOMIC DNA]</scope>
    <source>
        <strain evidence="9">WHYD16114868_AA</strain>
        <tissue evidence="9">Blood</tissue>
    </source>
</reference>
<comment type="caution">
    <text evidence="9">The sequence shown here is derived from an EMBL/GenBank/DDBJ whole genome shotgun (WGS) entry which is preliminary data.</text>
</comment>
<evidence type="ECO:0000256" key="6">
    <source>
        <dbReference type="ARBA" id="ARBA00023125"/>
    </source>
</evidence>
<dbReference type="InterPro" id="IPR027417">
    <property type="entry name" value="P-loop_NTPase"/>
</dbReference>
<dbReference type="GO" id="GO:0016887">
    <property type="term" value="F:ATP hydrolysis activity"/>
    <property type="evidence" value="ECO:0007669"/>
    <property type="project" value="InterPro"/>
</dbReference>
<keyword evidence="10" id="KW-1185">Reference proteome</keyword>
<evidence type="ECO:0000256" key="3">
    <source>
        <dbReference type="ARBA" id="ARBA00022741"/>
    </source>
</evidence>
<dbReference type="AlphaFoldDB" id="A0A444V6X2"/>
<evidence type="ECO:0000256" key="2">
    <source>
        <dbReference type="ARBA" id="ARBA00007025"/>
    </source>
</evidence>
<dbReference type="SUPFAM" id="SSF52540">
    <property type="entry name" value="P-loop containing nucleoside triphosphate hydrolases"/>
    <property type="match status" value="1"/>
</dbReference>
<protein>
    <submittedName>
        <fullName evidence="9">Helicase ARIP4</fullName>
    </submittedName>
</protein>
<dbReference type="PANTHER" id="PTHR45797:SF1">
    <property type="entry name" value="HELICASE ARIP4"/>
    <property type="match status" value="1"/>
</dbReference>
<dbReference type="GO" id="GO:0003677">
    <property type="term" value="F:DNA binding"/>
    <property type="evidence" value="ECO:0007669"/>
    <property type="project" value="UniProtKB-KW"/>
</dbReference>
<keyword evidence="5" id="KW-0067">ATP-binding</keyword>
<proteinExistence type="inferred from homology"/>
<dbReference type="PANTHER" id="PTHR45797">
    <property type="entry name" value="RAD54-LIKE"/>
    <property type="match status" value="1"/>
</dbReference>
<gene>
    <name evidence="9" type="ORF">EOD39_16023</name>
</gene>